<comment type="similarity">
    <text evidence="9">Belongs to the insect chemoreceptor superfamily. Heteromeric odorant receptor channel (TC 1.A.69) family.</text>
</comment>
<dbReference type="InterPro" id="IPR004117">
    <property type="entry name" value="7tm6_olfct_rcpt"/>
</dbReference>
<keyword evidence="7 9" id="KW-0675">Receptor</keyword>
<protein>
    <recommendedName>
        <fullName evidence="9">Odorant receptor</fullName>
    </recommendedName>
</protein>
<comment type="subcellular location">
    <subcellularLocation>
        <location evidence="9">Cell membrane</location>
        <topology evidence="9">Multi-pass membrane protein</topology>
    </subcellularLocation>
    <subcellularLocation>
        <location evidence="1">Membrane</location>
        <topology evidence="1">Multi-pass membrane protein</topology>
    </subcellularLocation>
</comment>
<evidence type="ECO:0000256" key="4">
    <source>
        <dbReference type="ARBA" id="ARBA00022725"/>
    </source>
</evidence>
<keyword evidence="10" id="KW-1185">Reference proteome</keyword>
<dbReference type="Pfam" id="PF02949">
    <property type="entry name" value="7tm_6"/>
    <property type="match status" value="1"/>
</dbReference>
<evidence type="ECO:0000313" key="11">
    <source>
        <dbReference type="RefSeq" id="XP_052756708.1"/>
    </source>
</evidence>
<evidence type="ECO:0000256" key="2">
    <source>
        <dbReference type="ARBA" id="ARBA00022606"/>
    </source>
</evidence>
<accession>A0ABM3MZD8</accession>
<keyword evidence="3 9" id="KW-0812">Transmembrane</keyword>
<keyword evidence="6 9" id="KW-0472">Membrane</keyword>
<evidence type="ECO:0000256" key="1">
    <source>
        <dbReference type="ARBA" id="ARBA00004141"/>
    </source>
</evidence>
<organism evidence="10 11">
    <name type="scientific">Galleria mellonella</name>
    <name type="common">Greater wax moth</name>
    <dbReference type="NCBI Taxonomy" id="7137"/>
    <lineage>
        <taxon>Eukaryota</taxon>
        <taxon>Metazoa</taxon>
        <taxon>Ecdysozoa</taxon>
        <taxon>Arthropoda</taxon>
        <taxon>Hexapoda</taxon>
        <taxon>Insecta</taxon>
        <taxon>Pterygota</taxon>
        <taxon>Neoptera</taxon>
        <taxon>Endopterygota</taxon>
        <taxon>Lepidoptera</taxon>
        <taxon>Glossata</taxon>
        <taxon>Ditrysia</taxon>
        <taxon>Pyraloidea</taxon>
        <taxon>Pyralidae</taxon>
        <taxon>Galleriinae</taxon>
        <taxon>Galleria</taxon>
    </lineage>
</organism>
<keyword evidence="5 9" id="KW-1133">Transmembrane helix</keyword>
<comment type="caution">
    <text evidence="9">Lacks conserved residue(s) required for the propagation of feature annotation.</text>
</comment>
<keyword evidence="8 9" id="KW-0807">Transducer</keyword>
<reference evidence="11" key="1">
    <citation type="submission" date="2025-08" db="UniProtKB">
        <authorList>
            <consortium name="RefSeq"/>
        </authorList>
    </citation>
    <scope>IDENTIFICATION</scope>
    <source>
        <tissue evidence="11">Whole larvae</tissue>
    </source>
</reference>
<evidence type="ECO:0000256" key="8">
    <source>
        <dbReference type="ARBA" id="ARBA00023224"/>
    </source>
</evidence>
<dbReference type="GeneID" id="113516551"/>
<dbReference type="PANTHER" id="PTHR21137">
    <property type="entry name" value="ODORANT RECEPTOR"/>
    <property type="match status" value="1"/>
</dbReference>
<dbReference type="RefSeq" id="XP_052756708.1">
    <property type="nucleotide sequence ID" value="XM_052900748.1"/>
</dbReference>
<dbReference type="Proteomes" id="UP001652740">
    <property type="component" value="Unplaced"/>
</dbReference>
<evidence type="ECO:0000256" key="7">
    <source>
        <dbReference type="ARBA" id="ARBA00023170"/>
    </source>
</evidence>
<keyword evidence="4 9" id="KW-0552">Olfaction</keyword>
<evidence type="ECO:0000256" key="3">
    <source>
        <dbReference type="ARBA" id="ARBA00022692"/>
    </source>
</evidence>
<dbReference type="PANTHER" id="PTHR21137:SF40">
    <property type="entry name" value="ODORANT RECEPTOR 56A"/>
    <property type="match status" value="1"/>
</dbReference>
<feature type="transmembrane region" description="Helical" evidence="9">
    <location>
        <begin position="37"/>
        <end position="59"/>
    </location>
</feature>
<name>A0ABM3MZD8_GALME</name>
<sequence length="398" mass="46051">MLKTLRALENPDHPLLGPTLKGLKLWGLWMGAGWNPVIYNTIHAWAVFFVISQYIELWYQRSDLPSALRNLSVSMLSTVCIVKSITFVYWQNEWREVLNFVSRLERYQLSKNDKTTNCIIKKYTDYSRRITYVYWSLVTATVLTLILAPLVDFLCSPEDRLIIKNGTKPYPEIMSSWAPFDRTRGFGYWTVTIEQSLICFYGGGIVANYDTNAFVLMSFIAGQMKIVRKNCERLFEGKDARYDVILKRITYCHYHHLSLVKFAKLFNSLLSPVMFLYVIICSLMICASAIQLTTKSTTSMQKIWIAEYLLSLISQLFLYCWHSNEVFVTSNEVDRGLYKSDWWSSNTRVRRSLLLLGGQLQKRVVFTAGPFTTLSLPTFITILKGSYSYYAILSEKAD</sequence>
<evidence type="ECO:0000256" key="6">
    <source>
        <dbReference type="ARBA" id="ARBA00023136"/>
    </source>
</evidence>
<feature type="transmembrane region" description="Helical" evidence="9">
    <location>
        <begin position="132"/>
        <end position="155"/>
    </location>
</feature>
<evidence type="ECO:0000256" key="5">
    <source>
        <dbReference type="ARBA" id="ARBA00022989"/>
    </source>
</evidence>
<proteinExistence type="inferred from homology"/>
<gene>
    <name evidence="11" type="primary">LOC113516551</name>
</gene>
<feature type="transmembrane region" description="Helical" evidence="9">
    <location>
        <begin position="269"/>
        <end position="291"/>
    </location>
</feature>
<keyword evidence="2 9" id="KW-0716">Sensory transduction</keyword>
<evidence type="ECO:0000313" key="10">
    <source>
        <dbReference type="Proteomes" id="UP001652740"/>
    </source>
</evidence>
<evidence type="ECO:0000256" key="9">
    <source>
        <dbReference type="RuleBase" id="RU351113"/>
    </source>
</evidence>